<reference evidence="4" key="2">
    <citation type="submission" date="2024-04" db="EMBL/GenBank/DDBJ databases">
        <authorList>
            <person name="Chen Y."/>
            <person name="Shah S."/>
            <person name="Dougan E. K."/>
            <person name="Thang M."/>
            <person name="Chan C."/>
        </authorList>
    </citation>
    <scope>NUCLEOTIDE SEQUENCE [LARGE SCALE GENOMIC DNA]</scope>
</reference>
<evidence type="ECO:0000256" key="1">
    <source>
        <dbReference type="SAM" id="MobiDB-lite"/>
    </source>
</evidence>
<evidence type="ECO:0000256" key="2">
    <source>
        <dbReference type="SAM" id="Phobius"/>
    </source>
</evidence>
<evidence type="ECO:0000313" key="5">
    <source>
        <dbReference type="Proteomes" id="UP001152797"/>
    </source>
</evidence>
<feature type="compositionally biased region" description="Polar residues" evidence="1">
    <location>
        <begin position="763"/>
        <end position="777"/>
    </location>
</feature>
<reference evidence="3" key="1">
    <citation type="submission" date="2022-10" db="EMBL/GenBank/DDBJ databases">
        <authorList>
            <person name="Chen Y."/>
            <person name="Dougan E. K."/>
            <person name="Chan C."/>
            <person name="Rhodes N."/>
            <person name="Thang M."/>
        </authorList>
    </citation>
    <scope>NUCLEOTIDE SEQUENCE</scope>
</reference>
<feature type="compositionally biased region" description="Low complexity" evidence="1">
    <location>
        <begin position="650"/>
        <end position="665"/>
    </location>
</feature>
<sequence length="787" mass="87019">METASGGDQTLFSSAEKEFLASRRRVFNDAVVNFLSVRRSMMFVSVIFCMLALAVQLAVVPRAFESRRLWIEKSKIEVEGKVVRFHDFVSLSGQNWTDTNPEAWFQYTSHLYTGMFAKIISQTALIDILEACVDVACQLASCAYLWWALRKWSHFNQSHRGVLRGWAFSLLAPFLATLIPTRLFVEWSVLDPVVHTFASELSTHLGSHTDEIALSVNQACQQLLDSQKQGHVESAENMARKACGALTKTPNRHLKCCSFIKIVDFDFRPIHSTCGKITNYLNDPEGPWHRKALEEAAELCRDTVMPNLEDTIELGFENALEVAATAGPVAQRMKQSVSMGMGFANGLRGFTTIMPAALALAPAMLRGALKVKVTAPQSTIPGMFVIVLPLLYCPLTWGMYHIAFQLLGDIWMLLGLLVMAFAPMVYLGLGTYYSITRPLTDEAITQVMVSMNRISAIIAVVGYAFICTFAWKRYKLIMLDAEPGDENSVERDAYRYIVQQVAVLQPGFWVQLAGIAMAKYFFTTLAGVDWMMTEIGKQRHYENLMEISQKIRDLEASGSAVRYPKGLRTDAQREENLKAAEERVLRLDCVFYILYDEVPVHVVEEARSSLVMDAGGPAYRKRRTVLAPAVSGLLVEMEDLKESAPDNDTSNAEASQPSSSANPPAVLVNEVPQAPEHSETSGFASTWNFFFGLRTPQGASHNVAVPASAHHSWAGTAPSAVPLQPWQPAGWHAQGGLPGGLGMPLQTLGPSSERLPPPHWSVSPGTPTSSWTSQTASPRGHHLRPNF</sequence>
<comment type="caution">
    <text evidence="3">The sequence shown here is derived from an EMBL/GenBank/DDBJ whole genome shotgun (WGS) entry which is preliminary data.</text>
</comment>
<keyword evidence="2" id="KW-0472">Membrane</keyword>
<dbReference type="AlphaFoldDB" id="A0A9P1G349"/>
<accession>A0A9P1G349</accession>
<dbReference type="OrthoDB" id="421753at2759"/>
<feature type="region of interest" description="Disordered" evidence="1">
    <location>
        <begin position="641"/>
        <end position="665"/>
    </location>
</feature>
<feature type="transmembrane region" description="Helical" evidence="2">
    <location>
        <begin position="383"/>
        <end position="403"/>
    </location>
</feature>
<feature type="transmembrane region" description="Helical" evidence="2">
    <location>
        <begin position="410"/>
        <end position="433"/>
    </location>
</feature>
<name>A0A9P1G349_9DINO</name>
<dbReference type="EMBL" id="CAMXCT030002157">
    <property type="protein sequence ID" value="CAL4783422.1"/>
    <property type="molecule type" value="Genomic_DNA"/>
</dbReference>
<protein>
    <submittedName>
        <fullName evidence="3">Uncharacterized protein</fullName>
    </submittedName>
</protein>
<dbReference type="Proteomes" id="UP001152797">
    <property type="component" value="Unassembled WGS sequence"/>
</dbReference>
<evidence type="ECO:0000313" key="3">
    <source>
        <dbReference type="EMBL" id="CAI3996110.1"/>
    </source>
</evidence>
<evidence type="ECO:0000313" key="4">
    <source>
        <dbReference type="EMBL" id="CAL1149485.1"/>
    </source>
</evidence>
<feature type="transmembrane region" description="Helical" evidence="2">
    <location>
        <begin position="453"/>
        <end position="471"/>
    </location>
</feature>
<feature type="transmembrane region" description="Helical" evidence="2">
    <location>
        <begin position="342"/>
        <end position="363"/>
    </location>
</feature>
<dbReference type="EMBL" id="CAMXCT010002157">
    <property type="protein sequence ID" value="CAI3996110.1"/>
    <property type="molecule type" value="Genomic_DNA"/>
</dbReference>
<dbReference type="EMBL" id="CAMXCT020002157">
    <property type="protein sequence ID" value="CAL1149485.1"/>
    <property type="molecule type" value="Genomic_DNA"/>
</dbReference>
<feature type="transmembrane region" description="Helical" evidence="2">
    <location>
        <begin position="41"/>
        <end position="60"/>
    </location>
</feature>
<organism evidence="3">
    <name type="scientific">Cladocopium goreaui</name>
    <dbReference type="NCBI Taxonomy" id="2562237"/>
    <lineage>
        <taxon>Eukaryota</taxon>
        <taxon>Sar</taxon>
        <taxon>Alveolata</taxon>
        <taxon>Dinophyceae</taxon>
        <taxon>Suessiales</taxon>
        <taxon>Symbiodiniaceae</taxon>
        <taxon>Cladocopium</taxon>
    </lineage>
</organism>
<keyword evidence="2" id="KW-0812">Transmembrane</keyword>
<gene>
    <name evidence="3" type="ORF">C1SCF055_LOCUS22611</name>
</gene>
<keyword evidence="5" id="KW-1185">Reference proteome</keyword>
<keyword evidence="2" id="KW-1133">Transmembrane helix</keyword>
<proteinExistence type="predicted"/>
<feature type="region of interest" description="Disordered" evidence="1">
    <location>
        <begin position="740"/>
        <end position="787"/>
    </location>
</feature>